<dbReference type="KEGG" id="bfa:Bfae_15930"/>
<comment type="caution">
    <text evidence="6">Lacks conserved residue(s) required for the propagation of feature annotation.</text>
</comment>
<dbReference type="Proteomes" id="UP000001919">
    <property type="component" value="Chromosome"/>
</dbReference>
<evidence type="ECO:0000256" key="3">
    <source>
        <dbReference type="ARBA" id="ARBA00022692"/>
    </source>
</evidence>
<organism evidence="8 9">
    <name type="scientific">Brachybacterium faecium (strain ATCC 43885 / DSM 4810 / JCM 11609 / LMG 19847 / NBRC 14762 / NCIMB 9860 / 6-10)</name>
    <dbReference type="NCBI Taxonomy" id="446465"/>
    <lineage>
        <taxon>Bacteria</taxon>
        <taxon>Bacillati</taxon>
        <taxon>Actinomycetota</taxon>
        <taxon>Actinomycetes</taxon>
        <taxon>Micrococcales</taxon>
        <taxon>Dermabacteraceae</taxon>
        <taxon>Brachybacterium</taxon>
    </lineage>
</organism>
<feature type="compositionally biased region" description="Basic residues" evidence="7">
    <location>
        <begin position="310"/>
        <end position="331"/>
    </location>
</feature>
<proteinExistence type="inferred from homology"/>
<evidence type="ECO:0000256" key="5">
    <source>
        <dbReference type="ARBA" id="ARBA00023136"/>
    </source>
</evidence>
<dbReference type="InterPro" id="IPR045214">
    <property type="entry name" value="Surf1/Surf4"/>
</dbReference>
<feature type="compositionally biased region" description="Low complexity" evidence="7">
    <location>
        <begin position="270"/>
        <end position="288"/>
    </location>
</feature>
<dbReference type="STRING" id="446465.Bfae_15930"/>
<dbReference type="PROSITE" id="PS50895">
    <property type="entry name" value="SURF1"/>
    <property type="match status" value="1"/>
</dbReference>
<dbReference type="PANTHER" id="PTHR23427">
    <property type="entry name" value="SURFEIT LOCUS PROTEIN"/>
    <property type="match status" value="1"/>
</dbReference>
<evidence type="ECO:0000256" key="7">
    <source>
        <dbReference type="SAM" id="MobiDB-lite"/>
    </source>
</evidence>
<dbReference type="AlphaFoldDB" id="C7MCW4"/>
<dbReference type="eggNOG" id="COG3346">
    <property type="taxonomic scope" value="Bacteria"/>
</dbReference>
<protein>
    <recommendedName>
        <fullName evidence="6">SURF1-like protein</fullName>
    </recommendedName>
</protein>
<dbReference type="PATRIC" id="fig|446465.5.peg.1587"/>
<evidence type="ECO:0000256" key="4">
    <source>
        <dbReference type="ARBA" id="ARBA00022989"/>
    </source>
</evidence>
<keyword evidence="6" id="KW-1003">Cell membrane</keyword>
<feature type="compositionally biased region" description="Basic and acidic residues" evidence="7">
    <location>
        <begin position="299"/>
        <end position="308"/>
    </location>
</feature>
<feature type="compositionally biased region" description="Acidic residues" evidence="7">
    <location>
        <begin position="335"/>
        <end position="348"/>
    </location>
</feature>
<dbReference type="GO" id="GO:0005886">
    <property type="term" value="C:plasma membrane"/>
    <property type="evidence" value="ECO:0007669"/>
    <property type="project" value="UniProtKB-SubCell"/>
</dbReference>
<sequence>MTGRSARRRILLSRDTLLGLVAVLVLAAVCVVLGMWQFGRYEDRRDAAEVIRTNYDASPVALDDVIDDVEAPLPASREWAPVTLRGSYCTEPSCVLYVRNRQLEGSVGFWQLVPFRTEEGTTLLVVRGWVPSDSSASQPADPAPVPEGELTATVRLRPAEVVLDREPPPGQTHSVNPGQSAGLMGLEDPEVVTGAFGELAAEEPAADRPAALSSPDTSLGPHLSYAFQWWVFALFFPGALVYRTRRQLQDLAAEEQEARADAARHEHAPGAQDAVDAGTDDAGTADGTDSPEGTGQEPESPREGEGARRPAPRRTDRRTHHRPRRAVHTRRRGQDEEEEDALIDQQEQ</sequence>
<dbReference type="CDD" id="cd06662">
    <property type="entry name" value="SURF1"/>
    <property type="match status" value="1"/>
</dbReference>
<feature type="transmembrane region" description="Helical" evidence="6">
    <location>
        <begin position="16"/>
        <end position="36"/>
    </location>
</feature>
<feature type="region of interest" description="Disordered" evidence="7">
    <location>
        <begin position="163"/>
        <end position="185"/>
    </location>
</feature>
<gene>
    <name evidence="8" type="ordered locus">Bfae_15930</name>
</gene>
<feature type="region of interest" description="Disordered" evidence="7">
    <location>
        <begin position="257"/>
        <end position="348"/>
    </location>
</feature>
<evidence type="ECO:0000256" key="2">
    <source>
        <dbReference type="ARBA" id="ARBA00007165"/>
    </source>
</evidence>
<comment type="similarity">
    <text evidence="2 6">Belongs to the SURF1 family.</text>
</comment>
<dbReference type="Pfam" id="PF02104">
    <property type="entry name" value="SURF1"/>
    <property type="match status" value="1"/>
</dbReference>
<dbReference type="PANTHER" id="PTHR23427:SF2">
    <property type="entry name" value="SURFEIT LOCUS PROTEIN 1"/>
    <property type="match status" value="1"/>
</dbReference>
<feature type="compositionally biased region" description="Basic and acidic residues" evidence="7">
    <location>
        <begin position="257"/>
        <end position="268"/>
    </location>
</feature>
<keyword evidence="3 6" id="KW-0812">Transmembrane</keyword>
<keyword evidence="9" id="KW-1185">Reference proteome</keyword>
<dbReference type="HOGENOM" id="CLU_047737_0_0_11"/>
<name>C7MCW4_BRAFD</name>
<evidence type="ECO:0000256" key="1">
    <source>
        <dbReference type="ARBA" id="ARBA00004370"/>
    </source>
</evidence>
<accession>C7MCW4</accession>
<evidence type="ECO:0000313" key="8">
    <source>
        <dbReference type="EMBL" id="ACU85421.1"/>
    </source>
</evidence>
<keyword evidence="4 6" id="KW-1133">Transmembrane helix</keyword>
<keyword evidence="5 6" id="KW-0472">Membrane</keyword>
<evidence type="ECO:0000313" key="9">
    <source>
        <dbReference type="Proteomes" id="UP000001919"/>
    </source>
</evidence>
<dbReference type="OrthoDB" id="9807214at2"/>
<evidence type="ECO:0000256" key="6">
    <source>
        <dbReference type="RuleBase" id="RU363076"/>
    </source>
</evidence>
<dbReference type="EMBL" id="CP001643">
    <property type="protein sequence ID" value="ACU85421.1"/>
    <property type="molecule type" value="Genomic_DNA"/>
</dbReference>
<comment type="subcellular location">
    <subcellularLocation>
        <location evidence="6">Cell membrane</location>
        <topology evidence="6">Multi-pass membrane protein</topology>
    </subcellularLocation>
    <subcellularLocation>
        <location evidence="1">Membrane</location>
    </subcellularLocation>
</comment>
<dbReference type="InterPro" id="IPR002994">
    <property type="entry name" value="Surf1/Shy1"/>
</dbReference>
<reference evidence="8 9" key="1">
    <citation type="journal article" date="2009" name="Stand. Genomic Sci.">
        <title>Complete genome sequence of Brachybacterium faecium type strain (Schefferle 6-10).</title>
        <authorList>
            <person name="Lapidus A."/>
            <person name="Pukall R."/>
            <person name="Labuttii K."/>
            <person name="Copeland A."/>
            <person name="Del Rio T.G."/>
            <person name="Nolan M."/>
            <person name="Chen F."/>
            <person name="Lucas S."/>
            <person name="Tice H."/>
            <person name="Cheng J.F."/>
            <person name="Bruce D."/>
            <person name="Goodwin L."/>
            <person name="Pitluck S."/>
            <person name="Rohde M."/>
            <person name="Goker M."/>
            <person name="Pati A."/>
            <person name="Ivanova N."/>
            <person name="Mavrommatis K."/>
            <person name="Chen A."/>
            <person name="Palaniappan K."/>
            <person name="D'haeseleer P."/>
            <person name="Chain P."/>
            <person name="Bristow J."/>
            <person name="Eisen J.A."/>
            <person name="Markowitz V."/>
            <person name="Hugenholtz P."/>
            <person name="Kyrpides N.C."/>
            <person name="Klenk H.P."/>
        </authorList>
    </citation>
    <scope>NUCLEOTIDE SEQUENCE [LARGE SCALE GENOMIC DNA]</scope>
    <source>
        <strain evidence="9">ATCC 43885 / DSM 4810 / JCM 11609 / LMG 19847 / NBRC 14762 / NCIMB 9860 / 6-10</strain>
    </source>
</reference>